<comment type="caution">
    <text evidence="2">The sequence shown here is derived from an EMBL/GenBank/DDBJ whole genome shotgun (WGS) entry which is preliminary data.</text>
</comment>
<protein>
    <submittedName>
        <fullName evidence="2">Uncharacterized protein</fullName>
    </submittedName>
</protein>
<evidence type="ECO:0000313" key="3">
    <source>
        <dbReference type="Proteomes" id="UP000265618"/>
    </source>
</evidence>
<reference evidence="2 3" key="1">
    <citation type="journal article" date="2018" name="PLoS ONE">
        <title>The draft genome of Kipferlia bialata reveals reductive genome evolution in fornicate parasites.</title>
        <authorList>
            <person name="Tanifuji G."/>
            <person name="Takabayashi S."/>
            <person name="Kume K."/>
            <person name="Takagi M."/>
            <person name="Nakayama T."/>
            <person name="Kamikawa R."/>
            <person name="Inagaki Y."/>
            <person name="Hashimoto T."/>
        </authorList>
    </citation>
    <scope>NUCLEOTIDE SEQUENCE [LARGE SCALE GENOMIC DNA]</scope>
    <source>
        <strain evidence="2">NY0173</strain>
    </source>
</reference>
<name>A0A391NJG9_9EUKA</name>
<sequence>MSRSLSRLSRFAGRKGQVKVSETHATPVAQSQGSSTASTDSRRTGAPQSRGSHSAAFPEAQVARRGDRQREAMTRIPSARGLSDTDTGTGMGAQASSAP</sequence>
<gene>
    <name evidence="2" type="ORF">KIPB_002621</name>
</gene>
<dbReference type="Proteomes" id="UP000265618">
    <property type="component" value="Unassembled WGS sequence"/>
</dbReference>
<evidence type="ECO:0000313" key="2">
    <source>
        <dbReference type="EMBL" id="GCA62294.1"/>
    </source>
</evidence>
<feature type="compositionally biased region" description="Polar residues" evidence="1">
    <location>
        <begin position="84"/>
        <end position="99"/>
    </location>
</feature>
<accession>A0A391NJG9</accession>
<keyword evidence="3" id="KW-1185">Reference proteome</keyword>
<feature type="compositionally biased region" description="Basic and acidic residues" evidence="1">
    <location>
        <begin position="62"/>
        <end position="73"/>
    </location>
</feature>
<feature type="compositionally biased region" description="Polar residues" evidence="1">
    <location>
        <begin position="28"/>
        <end position="39"/>
    </location>
</feature>
<dbReference type="EMBL" id="BDIP01000450">
    <property type="protein sequence ID" value="GCA62294.1"/>
    <property type="molecule type" value="Genomic_DNA"/>
</dbReference>
<evidence type="ECO:0000256" key="1">
    <source>
        <dbReference type="SAM" id="MobiDB-lite"/>
    </source>
</evidence>
<dbReference type="AlphaFoldDB" id="A0A391NJG9"/>
<proteinExistence type="predicted"/>
<organism evidence="2 3">
    <name type="scientific">Kipferlia bialata</name>
    <dbReference type="NCBI Taxonomy" id="797122"/>
    <lineage>
        <taxon>Eukaryota</taxon>
        <taxon>Metamonada</taxon>
        <taxon>Carpediemonas-like organisms</taxon>
        <taxon>Kipferlia</taxon>
    </lineage>
</organism>
<feature type="region of interest" description="Disordered" evidence="1">
    <location>
        <begin position="1"/>
        <end position="99"/>
    </location>
</feature>